<name>G0V0K0_TRYCI</name>
<dbReference type="VEuPathDB" id="TriTrypDB:TcIL3000.11.5880"/>
<dbReference type="AlphaFoldDB" id="G0V0K0"/>
<evidence type="ECO:0000256" key="1">
    <source>
        <dbReference type="SAM" id="MobiDB-lite"/>
    </source>
</evidence>
<organism evidence="2">
    <name type="scientific">Trypanosoma congolense (strain IL3000)</name>
    <dbReference type="NCBI Taxonomy" id="1068625"/>
    <lineage>
        <taxon>Eukaryota</taxon>
        <taxon>Discoba</taxon>
        <taxon>Euglenozoa</taxon>
        <taxon>Kinetoplastea</taxon>
        <taxon>Metakinetoplastina</taxon>
        <taxon>Trypanosomatida</taxon>
        <taxon>Trypanosomatidae</taxon>
        <taxon>Trypanosoma</taxon>
        <taxon>Nannomonas</taxon>
    </lineage>
</organism>
<accession>G0V0K0</accession>
<proteinExistence type="predicted"/>
<sequence>MGKELEETLPSKRSPAPVEITAGRKTERSQTQPKHFSSKEANVLPDSILISRKRRQHLQSLWSNARVGSDAPARHGCEKLGESRVSGCVEVTEPDSIVVPNFKVGSLEMYKRFPLQYDYLMRYHDCSLVKEYIHSLLDDLQRSSSCVSRNSTEGKNNSEADAPGSLSSFAVADFGCGTGRMGCMMSCHGAVRALYCYDSEVAMLYPCMDNIVRSVASLRKDMKGVCFVPNADCFGRVETEDHVWVGDTCSEDCSDYQGSDASMFQLCVRPISFSHVQQGLLKEHKRCRLIVCAWSLSYVMRASWGADRWHAAVDATISNLLELLDTASPSVKSSNSGSVGTSSHRGTSALVIIETLGTNTTEPRRQNTLLERLETHHGFERRWVRSDYNFPSMTEAVKLTRFFFGESMSQRVQQSGDTKLAECTGIWTRWFH</sequence>
<dbReference type="EMBL" id="HE575324">
    <property type="protein sequence ID" value="CCC95171.1"/>
    <property type="molecule type" value="Genomic_DNA"/>
</dbReference>
<feature type="region of interest" description="Disordered" evidence="1">
    <location>
        <begin position="1"/>
        <end position="38"/>
    </location>
</feature>
<gene>
    <name evidence="2" type="ORF">TCIL3000_11_5880</name>
</gene>
<reference evidence="2" key="1">
    <citation type="journal article" date="2012" name="Proc. Natl. Acad. Sci. U.S.A.">
        <title>Antigenic diversity is generated by distinct evolutionary mechanisms in African trypanosome species.</title>
        <authorList>
            <person name="Jackson A.P."/>
            <person name="Berry A."/>
            <person name="Aslett M."/>
            <person name="Allison H.C."/>
            <person name="Burton P."/>
            <person name="Vavrova-Anderson J."/>
            <person name="Brown R."/>
            <person name="Browne H."/>
            <person name="Corton N."/>
            <person name="Hauser H."/>
            <person name="Gamble J."/>
            <person name="Gilderthorp R."/>
            <person name="Marcello L."/>
            <person name="McQuillan J."/>
            <person name="Otto T.D."/>
            <person name="Quail M.A."/>
            <person name="Sanders M.J."/>
            <person name="van Tonder A."/>
            <person name="Ginger M.L."/>
            <person name="Field M.C."/>
            <person name="Barry J.D."/>
            <person name="Hertz-Fowler C."/>
            <person name="Berriman M."/>
        </authorList>
    </citation>
    <scope>NUCLEOTIDE SEQUENCE</scope>
    <source>
        <strain evidence="2">IL3000</strain>
    </source>
</reference>
<feature type="compositionally biased region" description="Basic and acidic residues" evidence="1">
    <location>
        <begin position="1"/>
        <end position="10"/>
    </location>
</feature>
<protein>
    <submittedName>
        <fullName evidence="2">Uncharacterized protein</fullName>
    </submittedName>
</protein>
<evidence type="ECO:0000313" key="2">
    <source>
        <dbReference type="EMBL" id="CCC95171.1"/>
    </source>
</evidence>